<dbReference type="NCBIfam" id="TIGR01766">
    <property type="entry name" value="IS200/IS605 family accessory protein TnpB-like domain"/>
    <property type="match status" value="1"/>
</dbReference>
<keyword evidence="1" id="KW-0238">DNA-binding</keyword>
<gene>
    <name evidence="3" type="ordered locus">Kcr_1387</name>
</gene>
<evidence type="ECO:0000313" key="3">
    <source>
        <dbReference type="EMBL" id="ACB08133.1"/>
    </source>
</evidence>
<evidence type="ECO:0000256" key="1">
    <source>
        <dbReference type="ARBA" id="ARBA00023125"/>
    </source>
</evidence>
<evidence type="ECO:0000313" key="4">
    <source>
        <dbReference type="Proteomes" id="UP000001686"/>
    </source>
</evidence>
<accession>B1L6Q4</accession>
<dbReference type="EnsemblBacteria" id="ACB08133">
    <property type="protein sequence ID" value="ACB08133"/>
    <property type="gene ID" value="Kcr_1387"/>
</dbReference>
<name>B1L6Q4_KORCO</name>
<dbReference type="HOGENOM" id="CLU_032903_3_4_2"/>
<dbReference type="Proteomes" id="UP000001686">
    <property type="component" value="Chromosome"/>
</dbReference>
<dbReference type="PhylomeDB" id="B1L6Q4"/>
<dbReference type="Pfam" id="PF07282">
    <property type="entry name" value="Cas12f1-like_TNB"/>
    <property type="match status" value="1"/>
</dbReference>
<dbReference type="NCBIfam" id="NF040570">
    <property type="entry name" value="guided_TnpB"/>
    <property type="match status" value="1"/>
</dbReference>
<evidence type="ECO:0000259" key="2">
    <source>
        <dbReference type="Pfam" id="PF07282"/>
    </source>
</evidence>
<dbReference type="InterPro" id="IPR010095">
    <property type="entry name" value="Cas12f1-like_TNB"/>
</dbReference>
<dbReference type="eggNOG" id="arCOG00679">
    <property type="taxonomic scope" value="Archaea"/>
</dbReference>
<reference evidence="3 4" key="1">
    <citation type="journal article" date="2008" name="Proc. Natl. Acad. Sci. U.S.A.">
        <title>A korarchaeal genome reveals new insights into the evolution of the Archaea.</title>
        <authorList>
            <person name="Elkins J.G."/>
            <person name="Podar M."/>
            <person name="Graham D.E."/>
            <person name="Makarova K.S."/>
            <person name="Wolf Y."/>
            <person name="Randau L."/>
            <person name="Hedlund B.P."/>
            <person name="Brochier-Armanet C."/>
            <person name="Kunin V."/>
            <person name="Anderson I."/>
            <person name="Lapidus A."/>
            <person name="Goltsman E."/>
            <person name="Barry K."/>
            <person name="Koonin E.V."/>
            <person name="Hugenholtz P."/>
            <person name="Kyrpides N."/>
            <person name="Wanner G."/>
            <person name="Richardson P."/>
            <person name="Keller M."/>
            <person name="Stetter K.O."/>
        </authorList>
    </citation>
    <scope>NUCLEOTIDE SEQUENCE [LARGE SCALE GENOMIC DNA]</scope>
    <source>
        <strain evidence="4">OPF8</strain>
    </source>
</reference>
<dbReference type="EMBL" id="CP000968">
    <property type="protein sequence ID" value="ACB08133.1"/>
    <property type="molecule type" value="Genomic_DNA"/>
</dbReference>
<feature type="domain" description="Cas12f1-like TNB" evidence="2">
    <location>
        <begin position="293"/>
        <end position="356"/>
    </location>
</feature>
<sequence length="387" mass="45758">MLTETCKFKLEPTEEQRKVLEGLFSAYRSMVEECLKSAMSMNITSRKRLHESIYGELRRRFRDYPSHYIYTAVTVALGMYKSYRRLSRKRSYVKPPSIELLKAVLLDDTHLFWFNWGSLKIATHKGHLTIPFRLHEHAEKFRGWQVKGSRLVRDGDEYYLHVTFKKVVEEKECEGLLGIDVNEKSVDLAIIKPDKIKFVKIDISEAKYIRDRYFKKRQSIQRRTRGEVRARLLAKYSRRERWRVDAILHKASKVIAEIAAEEKVKPVMENLKNIRERIKYRRRMNRRLHSMPFRKIQFSISYKSIERGYKPEYIDARNTSRMCPICGELNKPNGHIYKCRRCGFQADRHIVAAWNIAAKLPMCRPLPLAAKATEALKAEVERIVIKC</sequence>
<dbReference type="AlphaFoldDB" id="B1L6Q4"/>
<dbReference type="GO" id="GO:0003677">
    <property type="term" value="F:DNA binding"/>
    <property type="evidence" value="ECO:0007669"/>
    <property type="project" value="UniProtKB-KW"/>
</dbReference>
<dbReference type="STRING" id="374847.Kcr_1387"/>
<proteinExistence type="predicted"/>
<protein>
    <submittedName>
        <fullName evidence="3">Transposase, IS605 OrfB family</fullName>
    </submittedName>
</protein>
<dbReference type="InParanoid" id="B1L6Q4"/>
<dbReference type="KEGG" id="kcr:Kcr_1387"/>
<organism evidence="3 4">
    <name type="scientific">Korarchaeum cryptofilum (strain OPF8)</name>
    <dbReference type="NCBI Taxonomy" id="374847"/>
    <lineage>
        <taxon>Archaea</taxon>
        <taxon>Thermoproteota</taxon>
        <taxon>Candidatus Korarchaeia</taxon>
        <taxon>Candidatus Korarchaeales</taxon>
        <taxon>Candidatus Korarchaeaceae</taxon>
        <taxon>Candidatus Korarchaeum</taxon>
    </lineage>
</organism>
<keyword evidence="4" id="KW-1185">Reference proteome</keyword>